<dbReference type="PROSITE" id="PS51186">
    <property type="entry name" value="GNAT"/>
    <property type="match status" value="1"/>
</dbReference>
<keyword evidence="5" id="KW-1185">Reference proteome</keyword>
<dbReference type="CDD" id="cd04301">
    <property type="entry name" value="NAT_SF"/>
    <property type="match status" value="1"/>
</dbReference>
<evidence type="ECO:0000313" key="4">
    <source>
        <dbReference type="EMBL" id="MBO2452037.1"/>
    </source>
</evidence>
<evidence type="ECO:0000256" key="1">
    <source>
        <dbReference type="ARBA" id="ARBA00022679"/>
    </source>
</evidence>
<gene>
    <name evidence="4" type="ORF">J4573_33465</name>
</gene>
<evidence type="ECO:0000259" key="3">
    <source>
        <dbReference type="PROSITE" id="PS51186"/>
    </source>
</evidence>
<dbReference type="EMBL" id="JAGEOJ010000015">
    <property type="protein sequence ID" value="MBO2452037.1"/>
    <property type="molecule type" value="Genomic_DNA"/>
</dbReference>
<dbReference type="PANTHER" id="PTHR43877">
    <property type="entry name" value="AMINOALKYLPHOSPHONATE N-ACETYLTRANSFERASE-RELATED-RELATED"/>
    <property type="match status" value="1"/>
</dbReference>
<sequence>MTMEAEIRLAGPADLAAVEEIVGAAYTPWIEIIGMRPMPLEGDYAALIEAGHVFVAGPAPARALIVLIPEDERLLVDNVAVRPELHGQGVGRRLLAFAEDRARALGKPGTRLITNERMTTNIALYERLGYRETGRELINGRSVVHMAKDLETPGGNG</sequence>
<proteinExistence type="predicted"/>
<name>A0A939PFR8_9ACTN</name>
<dbReference type="Pfam" id="PF13508">
    <property type="entry name" value="Acetyltransf_7"/>
    <property type="match status" value="1"/>
</dbReference>
<comment type="caution">
    <text evidence="4">The sequence shown here is derived from an EMBL/GenBank/DDBJ whole genome shotgun (WGS) entry which is preliminary data.</text>
</comment>
<evidence type="ECO:0000313" key="5">
    <source>
        <dbReference type="Proteomes" id="UP000669179"/>
    </source>
</evidence>
<protein>
    <submittedName>
        <fullName evidence="4">GNAT family N-acetyltransferase</fullName>
    </submittedName>
</protein>
<dbReference type="Proteomes" id="UP000669179">
    <property type="component" value="Unassembled WGS sequence"/>
</dbReference>
<dbReference type="GO" id="GO:0016747">
    <property type="term" value="F:acyltransferase activity, transferring groups other than amino-acyl groups"/>
    <property type="evidence" value="ECO:0007669"/>
    <property type="project" value="InterPro"/>
</dbReference>
<organism evidence="4 5">
    <name type="scientific">Actinomadura barringtoniae</name>
    <dbReference type="NCBI Taxonomy" id="1427535"/>
    <lineage>
        <taxon>Bacteria</taxon>
        <taxon>Bacillati</taxon>
        <taxon>Actinomycetota</taxon>
        <taxon>Actinomycetes</taxon>
        <taxon>Streptosporangiales</taxon>
        <taxon>Thermomonosporaceae</taxon>
        <taxon>Actinomadura</taxon>
    </lineage>
</organism>
<keyword evidence="1" id="KW-0808">Transferase</keyword>
<accession>A0A939PFR8</accession>
<dbReference type="InterPro" id="IPR050832">
    <property type="entry name" value="Bact_Acetyltransf"/>
</dbReference>
<keyword evidence="2" id="KW-0012">Acyltransferase</keyword>
<dbReference type="InterPro" id="IPR016181">
    <property type="entry name" value="Acyl_CoA_acyltransferase"/>
</dbReference>
<evidence type="ECO:0000256" key="2">
    <source>
        <dbReference type="ARBA" id="ARBA00023315"/>
    </source>
</evidence>
<reference evidence="4" key="1">
    <citation type="submission" date="2021-03" db="EMBL/GenBank/DDBJ databases">
        <authorList>
            <person name="Kanchanasin P."/>
            <person name="Saeng-In P."/>
            <person name="Phongsopitanun W."/>
            <person name="Yuki M."/>
            <person name="Kudo T."/>
            <person name="Ohkuma M."/>
            <person name="Tanasupawat S."/>
        </authorList>
    </citation>
    <scope>NUCLEOTIDE SEQUENCE</scope>
    <source>
        <strain evidence="4">GKU 128</strain>
    </source>
</reference>
<dbReference type="SUPFAM" id="SSF55729">
    <property type="entry name" value="Acyl-CoA N-acyltransferases (Nat)"/>
    <property type="match status" value="1"/>
</dbReference>
<feature type="domain" description="N-acetyltransferase" evidence="3">
    <location>
        <begin position="5"/>
        <end position="151"/>
    </location>
</feature>
<dbReference type="Gene3D" id="3.40.630.30">
    <property type="match status" value="1"/>
</dbReference>
<dbReference type="InterPro" id="IPR000182">
    <property type="entry name" value="GNAT_dom"/>
</dbReference>
<dbReference type="AlphaFoldDB" id="A0A939PFR8"/>